<dbReference type="EMBL" id="JAJSOF020000023">
    <property type="protein sequence ID" value="KAJ4435754.1"/>
    <property type="molecule type" value="Genomic_DNA"/>
</dbReference>
<dbReference type="SMART" id="SM00276">
    <property type="entry name" value="GLECT"/>
    <property type="match status" value="2"/>
</dbReference>
<dbReference type="InterPro" id="IPR013320">
    <property type="entry name" value="ConA-like_dom_sf"/>
</dbReference>
<dbReference type="Pfam" id="PF00337">
    <property type="entry name" value="Gal-bind_lectin"/>
    <property type="match status" value="2"/>
</dbReference>
<dbReference type="SUPFAM" id="SSF49899">
    <property type="entry name" value="Concanavalin A-like lectins/glucanases"/>
    <property type="match status" value="2"/>
</dbReference>
<evidence type="ECO:0000313" key="5">
    <source>
        <dbReference type="Proteomes" id="UP001148838"/>
    </source>
</evidence>
<sequence length="308" mass="34933">TVPFLGELPVPLEVGRVIELEGKVLPYATRFSVNLACGTSQTNDVALHLNPRFDQNHVVRNSRLGGRWGQEECTSSQRNPFKRGANFHMLILATEDEFMIAVNSIHFCCYAYRMPKIKVQAVQIHGDVVISALEYRMTDAYPEIREDFEIPKITISPNMPLSDNIKDKVQILPMLGNLSTGLLIGQELEIVGRIKLLPHSFFVNLQSSDLTWPHPDIFLHLNPRFLVGSGCCVVLNSWHKGRWGVEQRFPLLFRPGRPFSIKILCKREEYFITVDGVQLGSFRYQSSPHVVNTMFVQGDVVIKEITVS</sequence>
<keyword evidence="1 2" id="KW-0430">Lectin</keyword>
<dbReference type="Gene3D" id="2.60.120.200">
    <property type="match status" value="2"/>
</dbReference>
<reference evidence="4 5" key="1">
    <citation type="journal article" date="2022" name="Allergy">
        <title>Genome assembly and annotation of Periplaneta americana reveal a comprehensive cockroach allergen profile.</title>
        <authorList>
            <person name="Wang L."/>
            <person name="Xiong Q."/>
            <person name="Saelim N."/>
            <person name="Wang L."/>
            <person name="Nong W."/>
            <person name="Wan A.T."/>
            <person name="Shi M."/>
            <person name="Liu X."/>
            <person name="Cao Q."/>
            <person name="Hui J.H.L."/>
            <person name="Sookrung N."/>
            <person name="Leung T.F."/>
            <person name="Tungtrongchitr A."/>
            <person name="Tsui S.K.W."/>
        </authorList>
    </citation>
    <scope>NUCLEOTIDE SEQUENCE [LARGE SCALE GENOMIC DNA]</scope>
    <source>
        <strain evidence="4">PWHHKU_190912</strain>
    </source>
</reference>
<accession>A0ABQ8SPK2</accession>
<dbReference type="Proteomes" id="UP001148838">
    <property type="component" value="Unassembled WGS sequence"/>
</dbReference>
<comment type="caution">
    <text evidence="4">The sequence shown here is derived from an EMBL/GenBank/DDBJ whole genome shotgun (WGS) entry which is preliminary data.</text>
</comment>
<feature type="domain" description="Galectin" evidence="3">
    <location>
        <begin position="4"/>
        <end position="136"/>
    </location>
</feature>
<dbReference type="InterPro" id="IPR001079">
    <property type="entry name" value="Galectin_CRD"/>
</dbReference>
<dbReference type="PANTHER" id="PTHR11346:SF176">
    <property type="entry name" value="32 KDA BETA-GALACTOSIDE-BINDING LECTIN LEC-3"/>
    <property type="match status" value="1"/>
</dbReference>
<dbReference type="InterPro" id="IPR044156">
    <property type="entry name" value="Galectin-like"/>
</dbReference>
<evidence type="ECO:0000313" key="4">
    <source>
        <dbReference type="EMBL" id="KAJ4435754.1"/>
    </source>
</evidence>
<name>A0ABQ8SPK2_PERAM</name>
<dbReference type="PANTHER" id="PTHR11346">
    <property type="entry name" value="GALECTIN"/>
    <property type="match status" value="1"/>
</dbReference>
<gene>
    <name evidence="4" type="ORF">ANN_18372</name>
</gene>
<organism evidence="4 5">
    <name type="scientific">Periplaneta americana</name>
    <name type="common">American cockroach</name>
    <name type="synonym">Blatta americana</name>
    <dbReference type="NCBI Taxonomy" id="6978"/>
    <lineage>
        <taxon>Eukaryota</taxon>
        <taxon>Metazoa</taxon>
        <taxon>Ecdysozoa</taxon>
        <taxon>Arthropoda</taxon>
        <taxon>Hexapoda</taxon>
        <taxon>Insecta</taxon>
        <taxon>Pterygota</taxon>
        <taxon>Neoptera</taxon>
        <taxon>Polyneoptera</taxon>
        <taxon>Dictyoptera</taxon>
        <taxon>Blattodea</taxon>
        <taxon>Blattoidea</taxon>
        <taxon>Blattidae</taxon>
        <taxon>Blattinae</taxon>
        <taxon>Periplaneta</taxon>
    </lineage>
</organism>
<keyword evidence="5" id="KW-1185">Reference proteome</keyword>
<evidence type="ECO:0000256" key="2">
    <source>
        <dbReference type="RuleBase" id="RU102079"/>
    </source>
</evidence>
<evidence type="ECO:0000259" key="3">
    <source>
        <dbReference type="PROSITE" id="PS51304"/>
    </source>
</evidence>
<protein>
    <recommendedName>
        <fullName evidence="2">Galectin</fullName>
    </recommendedName>
</protein>
<dbReference type="SMART" id="SM00908">
    <property type="entry name" value="Gal-bind_lectin"/>
    <property type="match status" value="2"/>
</dbReference>
<dbReference type="CDD" id="cd00070">
    <property type="entry name" value="GLECT"/>
    <property type="match status" value="2"/>
</dbReference>
<feature type="non-terminal residue" evidence="4">
    <location>
        <position position="1"/>
    </location>
</feature>
<proteinExistence type="predicted"/>
<evidence type="ECO:0000256" key="1">
    <source>
        <dbReference type="ARBA" id="ARBA00022734"/>
    </source>
</evidence>
<dbReference type="PROSITE" id="PS51304">
    <property type="entry name" value="GALECTIN"/>
    <property type="match status" value="2"/>
</dbReference>
<feature type="domain" description="Galectin" evidence="3">
    <location>
        <begin position="174"/>
        <end position="308"/>
    </location>
</feature>